<reference evidence="1 2" key="1">
    <citation type="submission" date="2016-04" db="EMBL/GenBank/DDBJ databases">
        <title>First whole genome shotgun sequence of the bacterium Enteractinococcus sp. strain UASWS1574.</title>
        <authorList>
            <person name="Crovadore J."/>
            <person name="Chablais R."/>
            <person name="Lefort F."/>
        </authorList>
    </citation>
    <scope>NUCLEOTIDE SEQUENCE [LARGE SCALE GENOMIC DNA]</scope>
    <source>
        <strain evidence="1 2">UASWS1574</strain>
    </source>
</reference>
<dbReference type="Proteomes" id="UP000078292">
    <property type="component" value="Unassembled WGS sequence"/>
</dbReference>
<evidence type="ECO:0000313" key="2">
    <source>
        <dbReference type="Proteomes" id="UP000078292"/>
    </source>
</evidence>
<organism evidence="1 2">
    <name type="scientific">Enteractinococcus helveticum</name>
    <dbReference type="NCBI Taxonomy" id="1837282"/>
    <lineage>
        <taxon>Bacteria</taxon>
        <taxon>Bacillati</taxon>
        <taxon>Actinomycetota</taxon>
        <taxon>Actinomycetes</taxon>
        <taxon>Micrococcales</taxon>
        <taxon>Micrococcaceae</taxon>
    </lineage>
</organism>
<dbReference type="AlphaFoldDB" id="A0A1B7LVL0"/>
<accession>A0A1B7LVL0</accession>
<gene>
    <name evidence="1" type="ORF">A6F49_00555</name>
</gene>
<sequence>MDKTPENGAPTVDDVRLYEAHMERIKLRIEEARGLLYKKPSDERDLLYAVLQLRIAIEETACASLIANRASFEDAEKAFRLKRFEDVQKALKSLNPSYWPEAVKETAPESKTGAVASFNPVEDALTDADWLKIWGKLSSMLHMQNPWLPKHDIKRNHQFARTVVNKLVTTLNSHVTKLVGGKYFVMAQVWASPVRAYSFGLVPNSDT</sequence>
<evidence type="ECO:0000313" key="1">
    <source>
        <dbReference type="EMBL" id="OAV53914.1"/>
    </source>
</evidence>
<protein>
    <submittedName>
        <fullName evidence="1">Uncharacterized protein</fullName>
    </submittedName>
</protein>
<comment type="caution">
    <text evidence="1">The sequence shown here is derived from an EMBL/GenBank/DDBJ whole genome shotgun (WGS) entry which is preliminary data.</text>
</comment>
<proteinExistence type="predicted"/>
<dbReference type="OrthoDB" id="5188584at2"/>
<dbReference type="RefSeq" id="WP_043056602.1">
    <property type="nucleotide sequence ID" value="NZ_LXEY01000103.1"/>
</dbReference>
<dbReference type="STRING" id="1837282.A6F49_00555"/>
<name>A0A1B7LVL0_9MICC</name>
<dbReference type="EMBL" id="LXEY01000103">
    <property type="protein sequence ID" value="OAV53914.1"/>
    <property type="molecule type" value="Genomic_DNA"/>
</dbReference>
<keyword evidence="2" id="KW-1185">Reference proteome</keyword>